<dbReference type="InterPro" id="IPR001584">
    <property type="entry name" value="Integrase_cat-core"/>
</dbReference>
<sequence>MKFLYKNILTRFGTPSSIITDEGSHFDCKLVANALHRYGVKHKLAIVYHPQTNGQVEISNNEIKKIPEKAYRTAFKTSLGMSFFKLVYGNSCHLPVDLEHEAFWVIKKLNMDWIVTEHKLLELNEMEEFKDQAYENAKLYKEKTKRWHDKRIMPRQFEQRQQVLPFISRLKLFPSKLKSRWLGPFDVIEACPHGVVDIKYTKIWVIFKVNGQRLKQYWGAHVD</sequence>
<dbReference type="Gene3D" id="3.30.420.10">
    <property type="entry name" value="Ribonuclease H-like superfamily/Ribonuclease H"/>
    <property type="match status" value="1"/>
</dbReference>
<gene>
    <name evidence="3" type="primary">LOC107907445</name>
</gene>
<dbReference type="STRING" id="3635.A0A1U8JJ49"/>
<dbReference type="RefSeq" id="XP_016690317.1">
    <property type="nucleotide sequence ID" value="XM_016834828.1"/>
</dbReference>
<organism evidence="2 3">
    <name type="scientific">Gossypium hirsutum</name>
    <name type="common">Upland cotton</name>
    <name type="synonym">Gossypium mexicanum</name>
    <dbReference type="NCBI Taxonomy" id="3635"/>
    <lineage>
        <taxon>Eukaryota</taxon>
        <taxon>Viridiplantae</taxon>
        <taxon>Streptophyta</taxon>
        <taxon>Embryophyta</taxon>
        <taxon>Tracheophyta</taxon>
        <taxon>Spermatophyta</taxon>
        <taxon>Magnoliopsida</taxon>
        <taxon>eudicotyledons</taxon>
        <taxon>Gunneridae</taxon>
        <taxon>Pentapetalae</taxon>
        <taxon>rosids</taxon>
        <taxon>malvids</taxon>
        <taxon>Malvales</taxon>
        <taxon>Malvaceae</taxon>
        <taxon>Malvoideae</taxon>
        <taxon>Gossypium</taxon>
    </lineage>
</organism>
<evidence type="ECO:0000313" key="2">
    <source>
        <dbReference type="Proteomes" id="UP000818029"/>
    </source>
</evidence>
<evidence type="ECO:0000313" key="3">
    <source>
        <dbReference type="RefSeq" id="XP_016690317.1"/>
    </source>
</evidence>
<dbReference type="PROSITE" id="PS50994">
    <property type="entry name" value="INTEGRASE"/>
    <property type="match status" value="1"/>
</dbReference>
<dbReference type="SUPFAM" id="SSF53098">
    <property type="entry name" value="Ribonuclease H-like"/>
    <property type="match status" value="1"/>
</dbReference>
<dbReference type="KEGG" id="ghi:107907445"/>
<accession>A0A1U8JJ49</accession>
<dbReference type="GeneID" id="107907445"/>
<dbReference type="InterPro" id="IPR012337">
    <property type="entry name" value="RNaseH-like_sf"/>
</dbReference>
<dbReference type="InterPro" id="IPR052160">
    <property type="entry name" value="Gypsy_RT_Integrase-like"/>
</dbReference>
<dbReference type="GO" id="GO:0015074">
    <property type="term" value="P:DNA integration"/>
    <property type="evidence" value="ECO:0007669"/>
    <property type="project" value="InterPro"/>
</dbReference>
<dbReference type="PANTHER" id="PTHR47266">
    <property type="entry name" value="ENDONUCLEASE-RELATED"/>
    <property type="match status" value="1"/>
</dbReference>
<reference evidence="3" key="2">
    <citation type="submission" date="2025-08" db="UniProtKB">
        <authorList>
            <consortium name="RefSeq"/>
        </authorList>
    </citation>
    <scope>IDENTIFICATION</scope>
</reference>
<dbReference type="GO" id="GO:0003676">
    <property type="term" value="F:nucleic acid binding"/>
    <property type="evidence" value="ECO:0007669"/>
    <property type="project" value="InterPro"/>
</dbReference>
<dbReference type="InterPro" id="IPR036397">
    <property type="entry name" value="RNaseH_sf"/>
</dbReference>
<name>A0A1U8JJ49_GOSHI</name>
<proteinExistence type="predicted"/>
<dbReference type="Proteomes" id="UP000818029">
    <property type="component" value="Chromosome D08"/>
</dbReference>
<dbReference type="AlphaFoldDB" id="A0A1U8JJ49"/>
<dbReference type="PaxDb" id="3635-A0A1U8JJ49"/>
<protein>
    <recommendedName>
        <fullName evidence="1">Integrase catalytic domain-containing protein</fullName>
    </recommendedName>
</protein>
<evidence type="ECO:0000259" key="1">
    <source>
        <dbReference type="PROSITE" id="PS50994"/>
    </source>
</evidence>
<keyword evidence="2" id="KW-1185">Reference proteome</keyword>
<feature type="domain" description="Integrase catalytic" evidence="1">
    <location>
        <begin position="1"/>
        <end position="133"/>
    </location>
</feature>
<reference evidence="2" key="1">
    <citation type="journal article" date="2020" name="Nat. Genet.">
        <title>Genomic diversifications of five Gossypium allopolyploid species and their impact on cotton improvement.</title>
        <authorList>
            <person name="Chen Z.J."/>
            <person name="Sreedasyam A."/>
            <person name="Ando A."/>
            <person name="Song Q."/>
            <person name="De Santiago L.M."/>
            <person name="Hulse-Kemp A.M."/>
            <person name="Ding M."/>
            <person name="Ye W."/>
            <person name="Kirkbride R.C."/>
            <person name="Jenkins J."/>
            <person name="Plott C."/>
            <person name="Lovell J."/>
            <person name="Lin Y.M."/>
            <person name="Vaughn R."/>
            <person name="Liu B."/>
            <person name="Simpson S."/>
            <person name="Scheffler B.E."/>
            <person name="Wen L."/>
            <person name="Saski C.A."/>
            <person name="Grover C.E."/>
            <person name="Hu G."/>
            <person name="Conover J.L."/>
            <person name="Carlson J.W."/>
            <person name="Shu S."/>
            <person name="Boston L.B."/>
            <person name="Williams M."/>
            <person name="Peterson D.G."/>
            <person name="McGee K."/>
            <person name="Jones D.C."/>
            <person name="Wendel J.F."/>
            <person name="Stelly D.M."/>
            <person name="Grimwood J."/>
            <person name="Schmutz J."/>
        </authorList>
    </citation>
    <scope>NUCLEOTIDE SEQUENCE [LARGE SCALE GENOMIC DNA]</scope>
    <source>
        <strain evidence="2">cv. TM-1</strain>
    </source>
</reference>